<keyword evidence="5 15" id="KW-0808">Transferase</keyword>
<keyword evidence="6 15" id="KW-0479">Metal-binding</keyword>
<keyword evidence="9 15" id="KW-0862">Zinc</keyword>
<dbReference type="STRING" id="294747.C5MGN9"/>
<dbReference type="PANTHER" id="PTHR23163">
    <property type="entry name" value="RING FINGER PROTEIN-RELATED"/>
    <property type="match status" value="1"/>
</dbReference>
<dbReference type="VEuPathDB" id="FungiDB:CTRG_05243"/>
<evidence type="ECO:0000256" key="14">
    <source>
        <dbReference type="PROSITE-ProRule" id="PRU00175"/>
    </source>
</evidence>
<protein>
    <recommendedName>
        <fullName evidence="15">E3 ubiquitin protein ligase</fullName>
        <ecNumber evidence="15">2.3.2.27</ecNumber>
    </recommendedName>
</protein>
<evidence type="ECO:0000256" key="18">
    <source>
        <dbReference type="SAM" id="SignalP"/>
    </source>
</evidence>
<evidence type="ECO:0000256" key="16">
    <source>
        <dbReference type="SAM" id="Coils"/>
    </source>
</evidence>
<dbReference type="HOGENOM" id="CLU_019713_1_0_1"/>
<dbReference type="UniPathway" id="UPA00143"/>
<keyword evidence="7 14" id="KW-0863">Zinc-finger</keyword>
<dbReference type="Pfam" id="PF13923">
    <property type="entry name" value="zf-C3HC4_2"/>
    <property type="match status" value="1"/>
</dbReference>
<dbReference type="InterPro" id="IPR013083">
    <property type="entry name" value="Znf_RING/FYVE/PHD"/>
</dbReference>
<dbReference type="EC" id="2.3.2.27" evidence="15"/>
<dbReference type="InterPro" id="IPR013956">
    <property type="entry name" value="E3_ubiquit_lig_Bre1"/>
</dbReference>
<dbReference type="Proteomes" id="UP000002037">
    <property type="component" value="Unassembled WGS sequence"/>
</dbReference>
<evidence type="ECO:0000256" key="15">
    <source>
        <dbReference type="RuleBase" id="RU365038"/>
    </source>
</evidence>
<evidence type="ECO:0000256" key="1">
    <source>
        <dbReference type="ARBA" id="ARBA00000900"/>
    </source>
</evidence>
<gene>
    <name evidence="20" type="ORF">CTRG_05243</name>
</gene>
<dbReference type="SMART" id="SM00184">
    <property type="entry name" value="RING"/>
    <property type="match status" value="1"/>
</dbReference>
<dbReference type="EMBL" id="GG692402">
    <property type="protein sequence ID" value="EER30791.1"/>
    <property type="molecule type" value="Genomic_DNA"/>
</dbReference>
<comment type="function">
    <text evidence="13">E3 ubiquitin-protein ligase that mediates monoubiquitination of histone H2B to form H2BK123ub1. H2BK123ub1 gives a specific tag for epigenetic transcriptional activation and is also a prerequisite for H3K4me and H3K79me formation.</text>
</comment>
<dbReference type="Pfam" id="PF08647">
    <property type="entry name" value="BRE1"/>
    <property type="match status" value="1"/>
</dbReference>
<dbReference type="GO" id="GO:0061630">
    <property type="term" value="F:ubiquitin protein ligase activity"/>
    <property type="evidence" value="ECO:0007669"/>
    <property type="project" value="UniProtKB-EC"/>
</dbReference>
<dbReference type="GO" id="GO:0005634">
    <property type="term" value="C:nucleus"/>
    <property type="evidence" value="ECO:0007669"/>
    <property type="project" value="UniProtKB-SubCell"/>
</dbReference>
<feature type="domain" description="RING-type" evidence="19">
    <location>
        <begin position="650"/>
        <end position="689"/>
    </location>
</feature>
<evidence type="ECO:0000256" key="3">
    <source>
        <dbReference type="ARBA" id="ARBA00004906"/>
    </source>
</evidence>
<proteinExistence type="inferred from homology"/>
<feature type="region of interest" description="Disordered" evidence="17">
    <location>
        <begin position="214"/>
        <end position="256"/>
    </location>
</feature>
<dbReference type="OrthoDB" id="654191at2759"/>
<accession>C5MGN9</accession>
<dbReference type="FunFam" id="3.30.40.10:FF:000414">
    <property type="entry name" value="E3 ubiquitin protein ligase"/>
    <property type="match status" value="1"/>
</dbReference>
<sequence>MAFFSYVLFFFFFLLFLLLTPPISSLAIVQMNGGKRTLPDSSSSLPAKKPKQELSSSGPLTQDDVVYFQKEAIWRQMIQYKQQVVSLRSDVIRLQRESNTSKHIITVLTAWYEQILGLFGEIDKQESAELLVAFEKNVDEKLENLRTKLSGLLSNKVVFDESKYEKIAGEFALVSRENQQFQIEKSSLSEKIEQLESKIEELIKERDRSVSKTLQRVDASRRVENSEEEEEAPVSQPNGSHKENSVSPVDSEELDRLKSEVEQLKSANKLLSEQVEQLTKDNQSLIQQSVNLEKKLHNLEESDLQDNIFYKKVVKNNQSLQQQISSVTKLNSSNASKLNELEKQQNDLKNLISSEILEENEKLKQQLHESENNLVRIRTARDDLLAKNAILSTQLQDEKTNESLIKLNEELSKRIEHLTKEKLDSIVGSPSEDKLKELSQDELIQKIGQLNEEIKEVELAFKQTREITLKKLNSSIDQENLTKKLAIEKNKADQKYFAAMRSKDSLSNENKLLKAQINKSQELIKNLNELEKKYLNKIEILGNQLVDFKTIKENSLSENSKLQEDLRSVTIAHDTLQQELERVNEKLESTLKEFTSLQDVNKKQEIELTKVEKQLKSTEDILQKYKSNNTNSLLQEDEQQLEALRSIAKCSVCSKNWKDTAITVCGHVFCSKCTQERLAARLRRCPSCNKGFSANDLLAVHL</sequence>
<dbReference type="GO" id="GO:0016567">
    <property type="term" value="P:protein ubiquitination"/>
    <property type="evidence" value="ECO:0007669"/>
    <property type="project" value="UniProtKB-UniRule"/>
</dbReference>
<keyword evidence="8 15" id="KW-0833">Ubl conjugation pathway</keyword>
<evidence type="ECO:0000256" key="8">
    <source>
        <dbReference type="ARBA" id="ARBA00022786"/>
    </source>
</evidence>
<keyword evidence="12 15" id="KW-0539">Nucleus</keyword>
<feature type="signal peptide" evidence="18">
    <location>
        <begin position="1"/>
        <end position="25"/>
    </location>
</feature>
<dbReference type="KEGG" id="ctp:CTRG_05243"/>
<evidence type="ECO:0000256" key="9">
    <source>
        <dbReference type="ARBA" id="ARBA00022833"/>
    </source>
</evidence>
<dbReference type="GeneID" id="8299562"/>
<keyword evidence="10 15" id="KW-0156">Chromatin regulator</keyword>
<dbReference type="SUPFAM" id="SSF57850">
    <property type="entry name" value="RING/U-box"/>
    <property type="match status" value="1"/>
</dbReference>
<dbReference type="AlphaFoldDB" id="C5MGN9"/>
<dbReference type="GO" id="GO:0006325">
    <property type="term" value="P:chromatin organization"/>
    <property type="evidence" value="ECO:0007669"/>
    <property type="project" value="UniProtKB-KW"/>
</dbReference>
<feature type="coiled-coil region" evidence="16">
    <location>
        <begin position="178"/>
        <end position="212"/>
    </location>
</feature>
<evidence type="ECO:0000259" key="19">
    <source>
        <dbReference type="PROSITE" id="PS50089"/>
    </source>
</evidence>
<comment type="similarity">
    <text evidence="4 15">Belongs to the BRE1 family.</text>
</comment>
<evidence type="ECO:0000256" key="6">
    <source>
        <dbReference type="ARBA" id="ARBA00022723"/>
    </source>
</evidence>
<dbReference type="CDD" id="cd16499">
    <property type="entry name" value="RING-HC_Bre1-like"/>
    <property type="match status" value="1"/>
</dbReference>
<keyword evidence="18" id="KW-0732">Signal</keyword>
<evidence type="ECO:0000256" key="12">
    <source>
        <dbReference type="ARBA" id="ARBA00023242"/>
    </source>
</evidence>
<evidence type="ECO:0000256" key="11">
    <source>
        <dbReference type="ARBA" id="ARBA00023054"/>
    </source>
</evidence>
<dbReference type="GO" id="GO:0008270">
    <property type="term" value="F:zinc ion binding"/>
    <property type="evidence" value="ECO:0007669"/>
    <property type="project" value="UniProtKB-KW"/>
</dbReference>
<evidence type="ECO:0000256" key="5">
    <source>
        <dbReference type="ARBA" id="ARBA00022679"/>
    </source>
</evidence>
<organism evidence="20 21">
    <name type="scientific">Candida tropicalis (strain ATCC MYA-3404 / T1)</name>
    <name type="common">Yeast</name>
    <dbReference type="NCBI Taxonomy" id="294747"/>
    <lineage>
        <taxon>Eukaryota</taxon>
        <taxon>Fungi</taxon>
        <taxon>Dikarya</taxon>
        <taxon>Ascomycota</taxon>
        <taxon>Saccharomycotina</taxon>
        <taxon>Pichiomycetes</taxon>
        <taxon>Debaryomycetaceae</taxon>
        <taxon>Candida/Lodderomyces clade</taxon>
        <taxon>Candida</taxon>
    </lineage>
</organism>
<evidence type="ECO:0000256" key="17">
    <source>
        <dbReference type="SAM" id="MobiDB-lite"/>
    </source>
</evidence>
<dbReference type="Gene3D" id="3.30.40.10">
    <property type="entry name" value="Zinc/RING finger domain, C3HC4 (zinc finger)"/>
    <property type="match status" value="1"/>
</dbReference>
<keyword evidence="11 15" id="KW-0175">Coiled coil</keyword>
<feature type="chain" id="PRO_5005668548" description="E3 ubiquitin protein ligase" evidence="18">
    <location>
        <begin position="26"/>
        <end position="702"/>
    </location>
</feature>
<reference evidence="20 21" key="1">
    <citation type="journal article" date="2009" name="Nature">
        <title>Evolution of pathogenicity and sexual reproduction in eight Candida genomes.</title>
        <authorList>
            <person name="Butler G."/>
            <person name="Rasmussen M.D."/>
            <person name="Lin M.F."/>
            <person name="Santos M.A."/>
            <person name="Sakthikumar S."/>
            <person name="Munro C.A."/>
            <person name="Rheinbay E."/>
            <person name="Grabherr M."/>
            <person name="Forche A."/>
            <person name="Reedy J.L."/>
            <person name="Agrafioti I."/>
            <person name="Arnaud M.B."/>
            <person name="Bates S."/>
            <person name="Brown A.J."/>
            <person name="Brunke S."/>
            <person name="Costanzo M.C."/>
            <person name="Fitzpatrick D.A."/>
            <person name="de Groot P.W."/>
            <person name="Harris D."/>
            <person name="Hoyer L.L."/>
            <person name="Hube B."/>
            <person name="Klis F.M."/>
            <person name="Kodira C."/>
            <person name="Lennard N."/>
            <person name="Logue M.E."/>
            <person name="Martin R."/>
            <person name="Neiman A.M."/>
            <person name="Nikolaou E."/>
            <person name="Quail M.A."/>
            <person name="Quinn J."/>
            <person name="Santos M.C."/>
            <person name="Schmitzberger F.F."/>
            <person name="Sherlock G."/>
            <person name="Shah P."/>
            <person name="Silverstein K.A."/>
            <person name="Skrzypek M.S."/>
            <person name="Soll D."/>
            <person name="Staggs R."/>
            <person name="Stansfield I."/>
            <person name="Stumpf M.P."/>
            <person name="Sudbery P.E."/>
            <person name="Srikantha T."/>
            <person name="Zeng Q."/>
            <person name="Berman J."/>
            <person name="Berriman M."/>
            <person name="Heitman J."/>
            <person name="Gow N.A."/>
            <person name="Lorenz M.C."/>
            <person name="Birren B.W."/>
            <person name="Kellis M."/>
            <person name="Cuomo C.A."/>
        </authorList>
    </citation>
    <scope>NUCLEOTIDE SEQUENCE [LARGE SCALE GENOMIC DNA]</scope>
    <source>
        <strain evidence="21">ATCC MYA-3404 / T1</strain>
    </source>
</reference>
<evidence type="ECO:0000313" key="21">
    <source>
        <dbReference type="Proteomes" id="UP000002037"/>
    </source>
</evidence>
<dbReference type="eggNOG" id="KOG0978">
    <property type="taxonomic scope" value="Eukaryota"/>
</dbReference>
<evidence type="ECO:0000256" key="13">
    <source>
        <dbReference type="ARBA" id="ARBA00059679"/>
    </source>
</evidence>
<dbReference type="PROSITE" id="PS50089">
    <property type="entry name" value="ZF_RING_2"/>
    <property type="match status" value="1"/>
</dbReference>
<feature type="region of interest" description="Disordered" evidence="17">
    <location>
        <begin position="37"/>
        <end position="58"/>
    </location>
</feature>
<evidence type="ECO:0000256" key="10">
    <source>
        <dbReference type="ARBA" id="ARBA00022853"/>
    </source>
</evidence>
<dbReference type="RefSeq" id="XP_002550945.1">
    <property type="nucleotide sequence ID" value="XM_002550899.1"/>
</dbReference>
<dbReference type="PANTHER" id="PTHR23163:SF0">
    <property type="entry name" value="E3 UBIQUITIN-PROTEIN LIGASE BRE1"/>
    <property type="match status" value="1"/>
</dbReference>
<feature type="coiled-coil region" evidence="16">
    <location>
        <begin position="503"/>
        <end position="628"/>
    </location>
</feature>
<comment type="pathway">
    <text evidence="3 15">Protein modification; protein ubiquitination.</text>
</comment>
<evidence type="ECO:0000256" key="7">
    <source>
        <dbReference type="ARBA" id="ARBA00022771"/>
    </source>
</evidence>
<evidence type="ECO:0000256" key="4">
    <source>
        <dbReference type="ARBA" id="ARBA00005555"/>
    </source>
</evidence>
<evidence type="ECO:0000313" key="20">
    <source>
        <dbReference type="EMBL" id="EER30791.1"/>
    </source>
</evidence>
<feature type="coiled-coil region" evidence="16">
    <location>
        <begin position="334"/>
        <end position="467"/>
    </location>
</feature>
<dbReference type="GO" id="GO:0006950">
    <property type="term" value="P:response to stress"/>
    <property type="evidence" value="ECO:0007669"/>
    <property type="project" value="UniProtKB-ARBA"/>
</dbReference>
<dbReference type="InterPro" id="IPR001841">
    <property type="entry name" value="Znf_RING"/>
</dbReference>
<keyword evidence="21" id="KW-1185">Reference proteome</keyword>
<evidence type="ECO:0000256" key="2">
    <source>
        <dbReference type="ARBA" id="ARBA00004123"/>
    </source>
</evidence>
<name>C5MGN9_CANTT</name>
<dbReference type="GO" id="GO:0033503">
    <property type="term" value="C:HULC complex"/>
    <property type="evidence" value="ECO:0007669"/>
    <property type="project" value="TreeGrafter"/>
</dbReference>
<comment type="catalytic activity">
    <reaction evidence="1 15">
        <text>S-ubiquitinyl-[E2 ubiquitin-conjugating enzyme]-L-cysteine + [acceptor protein]-L-lysine = [E2 ubiquitin-conjugating enzyme]-L-cysteine + N(6)-ubiquitinyl-[acceptor protein]-L-lysine.</text>
        <dbReference type="EC" id="2.3.2.27"/>
    </reaction>
</comment>
<comment type="subcellular location">
    <subcellularLocation>
        <location evidence="2 15">Nucleus</location>
    </subcellularLocation>
</comment>